<evidence type="ECO:0000256" key="3">
    <source>
        <dbReference type="ARBA" id="ARBA00022801"/>
    </source>
</evidence>
<accession>A0A329QEX9</accession>
<dbReference type="PRINTS" id="PR00502">
    <property type="entry name" value="NUDIXFAMILY"/>
</dbReference>
<reference evidence="7 8" key="1">
    <citation type="submission" date="2018-06" db="EMBL/GenBank/DDBJ databases">
        <title>Phytoactinopolyspora halophila sp. nov., a novel halophilic actinomycete isolated from a saline soil in China.</title>
        <authorList>
            <person name="Tang S.-K."/>
        </authorList>
    </citation>
    <scope>NUCLEOTIDE SEQUENCE [LARGE SCALE GENOMIC DNA]</scope>
    <source>
        <strain evidence="7 8">YIM 96934</strain>
    </source>
</reference>
<keyword evidence="8" id="KW-1185">Reference proteome</keyword>
<evidence type="ECO:0000259" key="6">
    <source>
        <dbReference type="PROSITE" id="PS51462"/>
    </source>
</evidence>
<dbReference type="InterPro" id="IPR020476">
    <property type="entry name" value="Nudix_hydrolase"/>
</dbReference>
<dbReference type="InterPro" id="IPR015797">
    <property type="entry name" value="NUDIX_hydrolase-like_dom_sf"/>
</dbReference>
<organism evidence="7 8">
    <name type="scientific">Phytoactinopolyspora halophila</name>
    <dbReference type="NCBI Taxonomy" id="1981511"/>
    <lineage>
        <taxon>Bacteria</taxon>
        <taxon>Bacillati</taxon>
        <taxon>Actinomycetota</taxon>
        <taxon>Actinomycetes</taxon>
        <taxon>Jiangellales</taxon>
        <taxon>Jiangellaceae</taxon>
        <taxon>Phytoactinopolyspora</taxon>
    </lineage>
</organism>
<comment type="cofactor">
    <cofactor evidence="1">
        <name>Mg(2+)</name>
        <dbReference type="ChEBI" id="CHEBI:18420"/>
    </cofactor>
</comment>
<dbReference type="Pfam" id="PF00293">
    <property type="entry name" value="NUDIX"/>
    <property type="match status" value="1"/>
</dbReference>
<dbReference type="EMBL" id="QMIG01000024">
    <property type="protein sequence ID" value="RAW10866.1"/>
    <property type="molecule type" value="Genomic_DNA"/>
</dbReference>
<sequence>MVSVDADDVFADWEQDVDGLWVRRAARVIVVDGIGRVLLLQGFDVDEPDRTWWFTPGGGLDTGESERACAVRELFEETGLRLDPQEIVGPVAARSVEFRYFGRECRQHEVLFFAALGAGETAVRMDGWTAVERASMSDLQWWDRDELSATSETIYPAALAEIVDDVLARGWDGYVRRIG</sequence>
<dbReference type="PANTHER" id="PTHR43046">
    <property type="entry name" value="GDP-MANNOSE MANNOSYL HYDROLASE"/>
    <property type="match status" value="1"/>
</dbReference>
<gene>
    <name evidence="7" type="ORF">DPM12_18375</name>
</gene>
<evidence type="ECO:0000313" key="7">
    <source>
        <dbReference type="EMBL" id="RAW10866.1"/>
    </source>
</evidence>
<dbReference type="OrthoDB" id="9804442at2"/>
<dbReference type="InterPro" id="IPR000086">
    <property type="entry name" value="NUDIX_hydrolase_dom"/>
</dbReference>
<keyword evidence="4" id="KW-0460">Magnesium</keyword>
<proteinExistence type="inferred from homology"/>
<dbReference type="PANTHER" id="PTHR43046:SF12">
    <property type="entry name" value="GDP-MANNOSE MANNOSYL HYDROLASE"/>
    <property type="match status" value="1"/>
</dbReference>
<keyword evidence="3 5" id="KW-0378">Hydrolase</keyword>
<dbReference type="CDD" id="cd04685">
    <property type="entry name" value="NUDIX_Hydrolase"/>
    <property type="match status" value="1"/>
</dbReference>
<comment type="caution">
    <text evidence="7">The sequence shown here is derived from an EMBL/GenBank/DDBJ whole genome shotgun (WGS) entry which is preliminary data.</text>
</comment>
<feature type="domain" description="Nudix hydrolase" evidence="6">
    <location>
        <begin position="21"/>
        <end position="165"/>
    </location>
</feature>
<dbReference type="GO" id="GO:0016787">
    <property type="term" value="F:hydrolase activity"/>
    <property type="evidence" value="ECO:0007669"/>
    <property type="project" value="UniProtKB-KW"/>
</dbReference>
<evidence type="ECO:0000256" key="2">
    <source>
        <dbReference type="ARBA" id="ARBA00005582"/>
    </source>
</evidence>
<evidence type="ECO:0000313" key="8">
    <source>
        <dbReference type="Proteomes" id="UP000250462"/>
    </source>
</evidence>
<protein>
    <submittedName>
        <fullName evidence="7">NUDIX hydrolase</fullName>
    </submittedName>
</protein>
<comment type="similarity">
    <text evidence="2 5">Belongs to the Nudix hydrolase family.</text>
</comment>
<dbReference type="RefSeq" id="WP_112259814.1">
    <property type="nucleotide sequence ID" value="NZ_QMIG01000024.1"/>
</dbReference>
<dbReference type="InterPro" id="IPR020084">
    <property type="entry name" value="NUDIX_hydrolase_CS"/>
</dbReference>
<dbReference type="Proteomes" id="UP000250462">
    <property type="component" value="Unassembled WGS sequence"/>
</dbReference>
<dbReference type="PROSITE" id="PS00893">
    <property type="entry name" value="NUDIX_BOX"/>
    <property type="match status" value="1"/>
</dbReference>
<dbReference type="SUPFAM" id="SSF55811">
    <property type="entry name" value="Nudix"/>
    <property type="match status" value="1"/>
</dbReference>
<name>A0A329QEX9_9ACTN</name>
<evidence type="ECO:0000256" key="1">
    <source>
        <dbReference type="ARBA" id="ARBA00001946"/>
    </source>
</evidence>
<dbReference type="AlphaFoldDB" id="A0A329QEX9"/>
<dbReference type="PROSITE" id="PS51462">
    <property type="entry name" value="NUDIX"/>
    <property type="match status" value="1"/>
</dbReference>
<evidence type="ECO:0000256" key="5">
    <source>
        <dbReference type="RuleBase" id="RU003476"/>
    </source>
</evidence>
<evidence type="ECO:0000256" key="4">
    <source>
        <dbReference type="ARBA" id="ARBA00022842"/>
    </source>
</evidence>
<dbReference type="Gene3D" id="3.90.79.10">
    <property type="entry name" value="Nucleoside Triphosphate Pyrophosphohydrolase"/>
    <property type="match status" value="1"/>
</dbReference>